<keyword evidence="3" id="KW-0282">Flagellum</keyword>
<dbReference type="InterPro" id="IPR009926">
    <property type="entry name" value="T3SS_YcgR_PilZN"/>
</dbReference>
<dbReference type="Pfam" id="PF07238">
    <property type="entry name" value="PilZ"/>
    <property type="match status" value="1"/>
</dbReference>
<name>A0AA89CVT8_CLONO</name>
<reference evidence="3 4" key="1">
    <citation type="submission" date="2014-01" db="EMBL/GenBank/DDBJ databases">
        <title>Plasmidome dynamics in the species complex Clostridium novyi sensu lato converts strains of independent lineages into distinctly different pathogens.</title>
        <authorList>
            <person name="Skarin H."/>
            <person name="Segerman B."/>
        </authorList>
    </citation>
    <scope>NUCLEOTIDE SEQUENCE [LARGE SCALE GENOMIC DNA]</scope>
    <source>
        <strain evidence="3 4">4570</strain>
    </source>
</reference>
<keyword evidence="3" id="KW-0969">Cilium</keyword>
<dbReference type="EMBL" id="JDRX01000001">
    <property type="protein sequence ID" value="KGN03397.1"/>
    <property type="molecule type" value="Genomic_DNA"/>
</dbReference>
<dbReference type="InterPro" id="IPR009875">
    <property type="entry name" value="PilZ_domain"/>
</dbReference>
<keyword evidence="3" id="KW-0966">Cell projection</keyword>
<accession>A0AA89CVT8</accession>
<dbReference type="GO" id="GO:0035438">
    <property type="term" value="F:cyclic-di-GMP binding"/>
    <property type="evidence" value="ECO:0007669"/>
    <property type="project" value="InterPro"/>
</dbReference>
<dbReference type="RefSeq" id="WP_039247704.1">
    <property type="nucleotide sequence ID" value="NZ_JDRX01000001.1"/>
</dbReference>
<protein>
    <submittedName>
        <fullName evidence="3">Flagellar protein</fullName>
    </submittedName>
</protein>
<evidence type="ECO:0000313" key="3">
    <source>
        <dbReference type="EMBL" id="KGN03397.1"/>
    </source>
</evidence>
<dbReference type="Proteomes" id="UP000030016">
    <property type="component" value="Unassembled WGS sequence"/>
</dbReference>
<organism evidence="3 4">
    <name type="scientific">Clostridium novyi A str. 4570</name>
    <dbReference type="NCBI Taxonomy" id="1444290"/>
    <lineage>
        <taxon>Bacteria</taxon>
        <taxon>Bacillati</taxon>
        <taxon>Bacillota</taxon>
        <taxon>Clostridia</taxon>
        <taxon>Eubacteriales</taxon>
        <taxon>Clostridiaceae</taxon>
        <taxon>Clostridium</taxon>
    </lineage>
</organism>
<comment type="caution">
    <text evidence="3">The sequence shown here is derived from an EMBL/GenBank/DDBJ whole genome shotgun (WGS) entry which is preliminary data.</text>
</comment>
<feature type="domain" description="Type III secretion system flagellar brake protein YcgR PilZN" evidence="2">
    <location>
        <begin position="7"/>
        <end position="87"/>
    </location>
</feature>
<sequence>MTDLKFKINNKVEIIDEEGEVYSSDIQDINEDSVAISIPIKDSAYLPLRKNNIIDVLYYDGNSIYSFTSSVKTRTSSNIPLIWIYKPKKYKKIQRRKFVRVSTLSKGIFAKIDRTLKLTKETIKNLKFSKCNIVDLSGGGVRIRTSEELEKEDILALIIPIDKNNMILKTQVKRCGQKSAEYNEYGLSFIDISVKQQDEIIKYVFTIMRQQMRKGLKEE</sequence>
<dbReference type="AlphaFoldDB" id="A0AA89CVT8"/>
<feature type="domain" description="PilZ" evidence="1">
    <location>
        <begin position="94"/>
        <end position="205"/>
    </location>
</feature>
<evidence type="ECO:0000259" key="1">
    <source>
        <dbReference type="Pfam" id="PF07238"/>
    </source>
</evidence>
<dbReference type="SUPFAM" id="SSF141371">
    <property type="entry name" value="PilZ domain-like"/>
    <property type="match status" value="1"/>
</dbReference>
<proteinExistence type="predicted"/>
<evidence type="ECO:0000313" key="4">
    <source>
        <dbReference type="Proteomes" id="UP000030016"/>
    </source>
</evidence>
<dbReference type="Pfam" id="PF12945">
    <property type="entry name" value="PilZNR"/>
    <property type="match status" value="1"/>
</dbReference>
<gene>
    <name evidence="3" type="ORF">Z969_00040</name>
</gene>
<dbReference type="Gene3D" id="2.40.10.220">
    <property type="entry name" value="predicted glycosyltransferase like domains"/>
    <property type="match status" value="1"/>
</dbReference>
<evidence type="ECO:0000259" key="2">
    <source>
        <dbReference type="Pfam" id="PF12945"/>
    </source>
</evidence>